<dbReference type="Proteomes" id="UP000185663">
    <property type="component" value="Chromosome I"/>
</dbReference>
<accession>A0A1H1R7H9</accession>
<keyword evidence="2" id="KW-1133">Transmembrane helix</keyword>
<dbReference type="eggNOG" id="ENOG5032SYI">
    <property type="taxonomic scope" value="Bacteria"/>
</dbReference>
<evidence type="ECO:0000256" key="2">
    <source>
        <dbReference type="SAM" id="Phobius"/>
    </source>
</evidence>
<reference evidence="3 4" key="1">
    <citation type="submission" date="2016-10" db="EMBL/GenBank/DDBJ databases">
        <authorList>
            <person name="de Groot N.N."/>
        </authorList>
    </citation>
    <scope>NUCLEOTIDE SEQUENCE [LARGE SCALE GENOMIC DNA]</scope>
    <source>
        <strain evidence="3 4">DSM 22126</strain>
    </source>
</reference>
<dbReference type="AlphaFoldDB" id="A0A1H1R7H9"/>
<sequence length="439" mass="45271">MLRKIIGVGLIVLGLVAAGLGTASATVWRQSDTVVASTSAGEGETMLVTDPGVLDMVGDSVTIKATAPGDQPVVLAVGRDVDVDGWVGDDPYVRVTGMSNMSTLSADLVAAPTEEPAEDATEEPTDGAETEEEPVVGPDPSGSDMWVAVSEGEGEATLRWTDQPGRWSLIAAGVGEGAQAPSLELTWPRETSTPWLWPGVIVGAVLVLLGILVLVLRRKRRRPAKSRRAVARSADGSGASGAALGDPDDGGAAGPDRPTPATEVDAAETAQFPAVADVPADDAPAAPVVMTRREMRERAAREQAARDSAAGDETETPAITTPKNKGRLRRKSRRETLPKKAAAAPTASSAPFPAAPEPGATPPPFPDEFTSALTGADTDVPTPPSSPVDGSDDGSAPGWPGSAIADESSRPAPRSSTADAWRRTWGFDTNNDDTDGGER</sequence>
<feature type="region of interest" description="Disordered" evidence="1">
    <location>
        <begin position="111"/>
        <end position="142"/>
    </location>
</feature>
<name>A0A1H1R7H9_9CELL</name>
<protein>
    <submittedName>
        <fullName evidence="3">Uncharacterized protein</fullName>
    </submittedName>
</protein>
<evidence type="ECO:0000313" key="4">
    <source>
        <dbReference type="Proteomes" id="UP000185663"/>
    </source>
</evidence>
<keyword evidence="2" id="KW-0472">Membrane</keyword>
<feature type="compositionally biased region" description="Low complexity" evidence="1">
    <location>
        <begin position="231"/>
        <end position="245"/>
    </location>
</feature>
<keyword evidence="4" id="KW-1185">Reference proteome</keyword>
<evidence type="ECO:0000313" key="3">
    <source>
        <dbReference type="EMBL" id="SDS31640.1"/>
    </source>
</evidence>
<keyword evidence="2" id="KW-0812">Transmembrane</keyword>
<dbReference type="STRING" id="545619.SAMN04489860_1279"/>
<feature type="compositionally biased region" description="Acidic residues" evidence="1">
    <location>
        <begin position="430"/>
        <end position="439"/>
    </location>
</feature>
<feature type="compositionally biased region" description="Basic residues" evidence="1">
    <location>
        <begin position="324"/>
        <end position="333"/>
    </location>
</feature>
<organism evidence="3 4">
    <name type="scientific">Paraoerskovia marina</name>
    <dbReference type="NCBI Taxonomy" id="545619"/>
    <lineage>
        <taxon>Bacteria</taxon>
        <taxon>Bacillati</taxon>
        <taxon>Actinomycetota</taxon>
        <taxon>Actinomycetes</taxon>
        <taxon>Micrococcales</taxon>
        <taxon>Cellulomonadaceae</taxon>
        <taxon>Paraoerskovia</taxon>
    </lineage>
</organism>
<feature type="compositionally biased region" description="Pro residues" evidence="1">
    <location>
        <begin position="353"/>
        <end position="366"/>
    </location>
</feature>
<feature type="compositionally biased region" description="Acidic residues" evidence="1">
    <location>
        <begin position="115"/>
        <end position="134"/>
    </location>
</feature>
<feature type="region of interest" description="Disordered" evidence="1">
    <location>
        <begin position="225"/>
        <end position="264"/>
    </location>
</feature>
<gene>
    <name evidence="3" type="ORF">SAMN04489860_1279</name>
</gene>
<feature type="compositionally biased region" description="Basic and acidic residues" evidence="1">
    <location>
        <begin position="294"/>
        <end position="305"/>
    </location>
</feature>
<feature type="region of interest" description="Disordered" evidence="1">
    <location>
        <begin position="294"/>
        <end position="439"/>
    </location>
</feature>
<proteinExistence type="predicted"/>
<feature type="transmembrane region" description="Helical" evidence="2">
    <location>
        <begin position="195"/>
        <end position="216"/>
    </location>
</feature>
<dbReference type="EMBL" id="LT629776">
    <property type="protein sequence ID" value="SDS31640.1"/>
    <property type="molecule type" value="Genomic_DNA"/>
</dbReference>
<feature type="compositionally biased region" description="Low complexity" evidence="1">
    <location>
        <begin position="387"/>
        <end position="397"/>
    </location>
</feature>
<evidence type="ECO:0000256" key="1">
    <source>
        <dbReference type="SAM" id="MobiDB-lite"/>
    </source>
</evidence>
<feature type="compositionally biased region" description="Low complexity" evidence="1">
    <location>
        <begin position="339"/>
        <end position="352"/>
    </location>
</feature>